<organism evidence="2 3">
    <name type="scientific">Duncaniella freteri</name>
    <dbReference type="NCBI Taxonomy" id="2530391"/>
    <lineage>
        <taxon>Bacteria</taxon>
        <taxon>Pseudomonadati</taxon>
        <taxon>Bacteroidota</taxon>
        <taxon>Bacteroidia</taxon>
        <taxon>Bacteroidales</taxon>
        <taxon>Muribaculaceae</taxon>
        <taxon>Duncaniella</taxon>
    </lineage>
</organism>
<dbReference type="Pfam" id="PF12099">
    <property type="entry name" value="DUF3575"/>
    <property type="match status" value="1"/>
</dbReference>
<name>A0A4Z0V7E2_9BACT</name>
<proteinExistence type="predicted"/>
<reference evidence="2 3" key="1">
    <citation type="submission" date="2019-02" db="EMBL/GenBank/DDBJ databases">
        <title>Isolation and identification of novel species under the genus Muribaculum.</title>
        <authorList>
            <person name="Miyake S."/>
            <person name="Ding Y."/>
            <person name="Low A."/>
            <person name="Soh M."/>
            <person name="Seedorf H."/>
        </authorList>
    </citation>
    <scope>NUCLEOTIDE SEQUENCE [LARGE SCALE GENOMIC DNA]</scope>
    <source>
        <strain evidence="2 3">TLL-A3</strain>
    </source>
</reference>
<feature type="chain" id="PRO_5021294611" evidence="1">
    <location>
        <begin position="21"/>
        <end position="433"/>
    </location>
</feature>
<dbReference type="RefSeq" id="WP_135471297.1">
    <property type="nucleotide sequence ID" value="NZ_CASGTF010000021.1"/>
</dbReference>
<evidence type="ECO:0000313" key="2">
    <source>
        <dbReference type="EMBL" id="TGG40284.1"/>
    </source>
</evidence>
<protein>
    <submittedName>
        <fullName evidence="2">DUF3575 domain-containing protein</fullName>
    </submittedName>
</protein>
<dbReference type="Proteomes" id="UP000297635">
    <property type="component" value="Unassembled WGS sequence"/>
</dbReference>
<dbReference type="Gene3D" id="3.30.1330.60">
    <property type="entry name" value="OmpA-like domain"/>
    <property type="match status" value="1"/>
</dbReference>
<feature type="signal peptide" evidence="1">
    <location>
        <begin position="1"/>
        <end position="20"/>
    </location>
</feature>
<dbReference type="GeneID" id="82149358"/>
<sequence>MKRLIIFLLLDIFVGSMAMAQIATDSTKVYFRSGHSRFEPEMDGNSVAMRHFLEEIRSQAAIDNIERVLVRSYTSPDGVSTANELLSENRSMSLASYIAAETGVDVRLIDRSPGGIAWDELRRMVADDDSVPLRNEVLSIIDNTPVWVYGAGHKIIGSRKKSLMELQGGDVYRWLRHHFFPELHNAEVFLYVRDESLSGKNLVATGLTVKSEPEISDEVPDIVVVTTADTDPEPEADPEPMDEIPYIVGWEIVRDVEFRRFALKANLLYAAIKMPALELEWRVSKNWSVNLEGDVAWWKQKEAHKCYQLAIVSPEVRRIWLRGSRLQHNMYAGLFVGAGLYDLEDGSKGYRGEGVMAGVSFGYSWSLSDVFSIEAGIGAGWMTAQYKEYIPYEDHHIYMRTSNTSYFGPLKLKLAIVWRFGGLVHDEERGGRI</sequence>
<evidence type="ECO:0000256" key="1">
    <source>
        <dbReference type="SAM" id="SignalP"/>
    </source>
</evidence>
<accession>A0A4Z0V7E2</accession>
<dbReference type="AlphaFoldDB" id="A0A4Z0V7E2"/>
<comment type="caution">
    <text evidence="2">The sequence shown here is derived from an EMBL/GenBank/DDBJ whole genome shotgun (WGS) entry which is preliminary data.</text>
</comment>
<dbReference type="SUPFAM" id="SSF103088">
    <property type="entry name" value="OmpA-like"/>
    <property type="match status" value="1"/>
</dbReference>
<dbReference type="InterPro" id="IPR036737">
    <property type="entry name" value="OmpA-like_sf"/>
</dbReference>
<keyword evidence="1" id="KW-0732">Signal</keyword>
<dbReference type="InterPro" id="IPR021958">
    <property type="entry name" value="DUF3575"/>
</dbReference>
<evidence type="ECO:0000313" key="3">
    <source>
        <dbReference type="Proteomes" id="UP000297635"/>
    </source>
</evidence>
<keyword evidence="3" id="KW-1185">Reference proteome</keyword>
<dbReference type="EMBL" id="SJSA01000001">
    <property type="protein sequence ID" value="TGG40284.1"/>
    <property type="molecule type" value="Genomic_DNA"/>
</dbReference>
<gene>
    <name evidence="2" type="ORF">EZ315_06085</name>
</gene>